<keyword evidence="2" id="KW-0186">Copper</keyword>
<dbReference type="SUPFAM" id="SSF48050">
    <property type="entry name" value="Hemocyanin, N-terminal domain"/>
    <property type="match status" value="1"/>
</dbReference>
<reference evidence="4 5" key="1">
    <citation type="submission" date="2024-05" db="EMBL/GenBank/DDBJ databases">
        <authorList>
            <person name="Wallberg A."/>
        </authorList>
    </citation>
    <scope>NUCLEOTIDE SEQUENCE [LARGE SCALE GENOMIC DNA]</scope>
</reference>
<feature type="non-terminal residue" evidence="4">
    <location>
        <position position="1"/>
    </location>
</feature>
<accession>A0AAV2QBD1</accession>
<evidence type="ECO:0000256" key="1">
    <source>
        <dbReference type="ARBA" id="ARBA00022723"/>
    </source>
</evidence>
<dbReference type="InterPro" id="IPR013788">
    <property type="entry name" value="Hemocyanin/hexamerin"/>
</dbReference>
<evidence type="ECO:0000313" key="5">
    <source>
        <dbReference type="Proteomes" id="UP001497623"/>
    </source>
</evidence>
<dbReference type="InterPro" id="IPR000896">
    <property type="entry name" value="Hemocyanin/hexamerin_mid_dom"/>
</dbReference>
<evidence type="ECO:0000313" key="4">
    <source>
        <dbReference type="EMBL" id="CAL4079268.1"/>
    </source>
</evidence>
<dbReference type="PANTHER" id="PTHR11511">
    <property type="entry name" value="LARVAL STORAGE PROTEIN/PHENOLOXIDASE"/>
    <property type="match status" value="1"/>
</dbReference>
<dbReference type="InterPro" id="IPR036697">
    <property type="entry name" value="Hemocyanin_N_sf"/>
</dbReference>
<organism evidence="4 5">
    <name type="scientific">Meganyctiphanes norvegica</name>
    <name type="common">Northern krill</name>
    <name type="synonym">Thysanopoda norvegica</name>
    <dbReference type="NCBI Taxonomy" id="48144"/>
    <lineage>
        <taxon>Eukaryota</taxon>
        <taxon>Metazoa</taxon>
        <taxon>Ecdysozoa</taxon>
        <taxon>Arthropoda</taxon>
        <taxon>Crustacea</taxon>
        <taxon>Multicrustacea</taxon>
        <taxon>Malacostraca</taxon>
        <taxon>Eumalacostraca</taxon>
        <taxon>Eucarida</taxon>
        <taxon>Euphausiacea</taxon>
        <taxon>Euphausiidae</taxon>
        <taxon>Meganyctiphanes</taxon>
    </lineage>
</organism>
<dbReference type="SUPFAM" id="SSF48056">
    <property type="entry name" value="Di-copper centre-containing domain"/>
    <property type="match status" value="1"/>
</dbReference>
<evidence type="ECO:0000256" key="2">
    <source>
        <dbReference type="ARBA" id="ARBA00023008"/>
    </source>
</evidence>
<proteinExistence type="predicted"/>
<dbReference type="EMBL" id="CAXKWB010005611">
    <property type="protein sequence ID" value="CAL4079268.1"/>
    <property type="molecule type" value="Genomic_DNA"/>
</dbReference>
<name>A0AAV2QBD1_MEGNR</name>
<dbReference type="PANTHER" id="PTHR11511:SF4">
    <property type="entry name" value="PHENOLOXIDASE 2-RELATED"/>
    <property type="match status" value="1"/>
</dbReference>
<evidence type="ECO:0000259" key="3">
    <source>
        <dbReference type="Pfam" id="PF00372"/>
    </source>
</evidence>
<keyword evidence="5" id="KW-1185">Reference proteome</keyword>
<feature type="non-terminal residue" evidence="4">
    <location>
        <position position="254"/>
    </location>
</feature>
<dbReference type="InterPro" id="IPR008922">
    <property type="entry name" value="Di-copper_centre_dom_sf"/>
</dbReference>
<dbReference type="Gene3D" id="1.20.1370.10">
    <property type="entry name" value="Hemocyanin, N-terminal domain"/>
    <property type="match status" value="1"/>
</dbReference>
<dbReference type="Pfam" id="PF00372">
    <property type="entry name" value="Hemocyanin_M"/>
    <property type="match status" value="1"/>
</dbReference>
<dbReference type="AlphaFoldDB" id="A0AAV2QBD1"/>
<comment type="caution">
    <text evidence="4">The sequence shown here is derived from an EMBL/GenBank/DDBJ whole genome shotgun (WGS) entry which is preliminary data.</text>
</comment>
<feature type="domain" description="Hemocyanin middle" evidence="3">
    <location>
        <begin position="147"/>
        <end position="253"/>
    </location>
</feature>
<dbReference type="GO" id="GO:0046872">
    <property type="term" value="F:metal ion binding"/>
    <property type="evidence" value="ECO:0007669"/>
    <property type="project" value="UniProtKB-KW"/>
</dbReference>
<protein>
    <recommendedName>
        <fullName evidence="3">Hemocyanin middle domain-containing protein</fullName>
    </recommendedName>
</protein>
<sequence>IWPQILSEEDIHIVPPLEEELLKVSSGTKLQILGLYEHPKNASIAAKIDGSAQQGRTNNIVSDIQCNSVELPPEVRNVTANGTFSIFRDDHRVALLRLMEFFSGCLNLEELVRLINSVRPLLNEHLFLAALTNVINNMNIDLELPPIIQAFPGDYIDGSALEVCTTKIKNIKDGRKKRQVDQNTVTVQRFPNGTFLINQVMDLDGINQIPENRVAYFREDYGMNSHHYNWHLVMTLTVPRRDENFIYMHSQMIR</sequence>
<dbReference type="Gene3D" id="1.10.1280.10">
    <property type="entry name" value="Di-copper center containing domain from catechol oxidase"/>
    <property type="match status" value="1"/>
</dbReference>
<gene>
    <name evidence="4" type="ORF">MNOR_LOCUS10895</name>
</gene>
<dbReference type="Proteomes" id="UP001497623">
    <property type="component" value="Unassembled WGS sequence"/>
</dbReference>
<keyword evidence="1" id="KW-0479">Metal-binding</keyword>